<evidence type="ECO:0000313" key="8">
    <source>
        <dbReference type="Proteomes" id="UP000258309"/>
    </source>
</evidence>
<feature type="non-terminal residue" evidence="7">
    <location>
        <position position="1"/>
    </location>
</feature>
<evidence type="ECO:0000256" key="1">
    <source>
        <dbReference type="ARBA" id="ARBA00004604"/>
    </source>
</evidence>
<organism evidence="7 8">
    <name type="scientific">Scytalidium lignicola</name>
    <name type="common">Hyphomycete</name>
    <dbReference type="NCBI Taxonomy" id="5539"/>
    <lineage>
        <taxon>Eukaryota</taxon>
        <taxon>Fungi</taxon>
        <taxon>Dikarya</taxon>
        <taxon>Ascomycota</taxon>
        <taxon>Pezizomycotina</taxon>
        <taxon>Leotiomycetes</taxon>
        <taxon>Leotiomycetes incertae sedis</taxon>
        <taxon>Scytalidium</taxon>
    </lineage>
</organism>
<dbReference type="GO" id="GO:0005730">
    <property type="term" value="C:nucleolus"/>
    <property type="evidence" value="ECO:0007669"/>
    <property type="project" value="UniProtKB-SubCell"/>
</dbReference>
<proteinExistence type="predicted"/>
<feature type="region of interest" description="Disordered" evidence="5">
    <location>
        <begin position="352"/>
        <end position="460"/>
    </location>
</feature>
<dbReference type="CDD" id="cd12307">
    <property type="entry name" value="RRM_NIFK_like"/>
    <property type="match status" value="1"/>
</dbReference>
<dbReference type="Gene3D" id="3.30.70.330">
    <property type="match status" value="1"/>
</dbReference>
<feature type="region of interest" description="Disordered" evidence="5">
    <location>
        <begin position="1"/>
        <end position="184"/>
    </location>
</feature>
<feature type="non-terminal residue" evidence="7">
    <location>
        <position position="460"/>
    </location>
</feature>
<feature type="compositionally biased region" description="Acidic residues" evidence="5">
    <location>
        <begin position="160"/>
        <end position="171"/>
    </location>
</feature>
<comment type="caution">
    <text evidence="7">The sequence shown here is derived from an EMBL/GenBank/DDBJ whole genome shotgun (WGS) entry which is preliminary data.</text>
</comment>
<reference evidence="7 8" key="1">
    <citation type="submission" date="2018-05" db="EMBL/GenBank/DDBJ databases">
        <title>Draft genome sequence of Scytalidium lignicola DSM 105466, a ubiquitous saprotrophic fungus.</title>
        <authorList>
            <person name="Buettner E."/>
            <person name="Gebauer A.M."/>
            <person name="Hofrichter M."/>
            <person name="Liers C."/>
            <person name="Kellner H."/>
        </authorList>
    </citation>
    <scope>NUCLEOTIDE SEQUENCE [LARGE SCALE GENOMIC DNA]</scope>
    <source>
        <strain evidence="7 8">DSM 105466</strain>
    </source>
</reference>
<dbReference type="SMART" id="SM00360">
    <property type="entry name" value="RRM"/>
    <property type="match status" value="1"/>
</dbReference>
<accession>A0A3E2H3B2</accession>
<evidence type="ECO:0000256" key="2">
    <source>
        <dbReference type="ARBA" id="ARBA00022884"/>
    </source>
</evidence>
<dbReference type="AlphaFoldDB" id="A0A3E2H3B2"/>
<keyword evidence="8" id="KW-1185">Reference proteome</keyword>
<feature type="compositionally biased region" description="Basic residues" evidence="5">
    <location>
        <begin position="449"/>
        <end position="460"/>
    </location>
</feature>
<dbReference type="GO" id="GO:0003723">
    <property type="term" value="F:RNA binding"/>
    <property type="evidence" value="ECO:0007669"/>
    <property type="project" value="UniProtKB-UniRule"/>
</dbReference>
<protein>
    <recommendedName>
        <fullName evidence="6">RRM domain-containing protein</fullName>
    </recommendedName>
</protein>
<evidence type="ECO:0000313" key="7">
    <source>
        <dbReference type="EMBL" id="RFU27787.1"/>
    </source>
</evidence>
<evidence type="ECO:0000256" key="5">
    <source>
        <dbReference type="SAM" id="MobiDB-lite"/>
    </source>
</evidence>
<evidence type="ECO:0000256" key="4">
    <source>
        <dbReference type="PROSITE-ProRule" id="PRU00176"/>
    </source>
</evidence>
<dbReference type="InterPro" id="IPR035979">
    <property type="entry name" value="RBD_domain_sf"/>
</dbReference>
<keyword evidence="3" id="KW-0539">Nucleus</keyword>
<evidence type="ECO:0000259" key="6">
    <source>
        <dbReference type="PROSITE" id="PS50102"/>
    </source>
</evidence>
<feature type="compositionally biased region" description="Acidic residues" evidence="5">
    <location>
        <begin position="125"/>
        <end position="150"/>
    </location>
</feature>
<feature type="compositionally biased region" description="Basic and acidic residues" evidence="5">
    <location>
        <begin position="108"/>
        <end position="120"/>
    </location>
</feature>
<evidence type="ECO:0000256" key="3">
    <source>
        <dbReference type="ARBA" id="ARBA00023242"/>
    </source>
</evidence>
<name>A0A3E2H3B2_SCYLI</name>
<dbReference type="OMA" id="WKGANKR"/>
<comment type="subcellular location">
    <subcellularLocation>
        <location evidence="1">Nucleus</location>
        <location evidence="1">Nucleolus</location>
    </subcellularLocation>
</comment>
<dbReference type="STRING" id="5539.A0A3E2H3B2"/>
<dbReference type="PROSITE" id="PS50102">
    <property type="entry name" value="RRM"/>
    <property type="match status" value="1"/>
</dbReference>
<dbReference type="InterPro" id="IPR000504">
    <property type="entry name" value="RRM_dom"/>
</dbReference>
<feature type="compositionally biased region" description="Basic residues" evidence="5">
    <location>
        <begin position="98"/>
        <end position="107"/>
    </location>
</feature>
<keyword evidence="2 4" id="KW-0694">RNA-binding</keyword>
<dbReference type="OrthoDB" id="21467at2759"/>
<dbReference type="PANTHER" id="PTHR46754">
    <property type="entry name" value="MKI67 FHA DOMAIN-INTERACTING NUCLEOLAR PHOSPHOPROTEIN"/>
    <property type="match status" value="1"/>
</dbReference>
<dbReference type="SUPFAM" id="SSF54928">
    <property type="entry name" value="RNA-binding domain, RBD"/>
    <property type="match status" value="1"/>
</dbReference>
<feature type="domain" description="RRM" evidence="6">
    <location>
        <begin position="203"/>
        <end position="281"/>
    </location>
</feature>
<dbReference type="Pfam" id="PF00076">
    <property type="entry name" value="RRM_1"/>
    <property type="match status" value="1"/>
</dbReference>
<gene>
    <name evidence="7" type="ORF">B7463_g8551</name>
</gene>
<dbReference type="EMBL" id="NCSJ02000189">
    <property type="protein sequence ID" value="RFU27787.1"/>
    <property type="molecule type" value="Genomic_DNA"/>
</dbReference>
<dbReference type="InterPro" id="IPR012677">
    <property type="entry name" value="Nucleotide-bd_a/b_plait_sf"/>
</dbReference>
<feature type="compositionally biased region" description="Basic and acidic residues" evidence="5">
    <location>
        <begin position="59"/>
        <end position="90"/>
    </location>
</feature>
<sequence>MAKEIESKKRKASMLNGEKMKKPKKVAAGDADIAAKKRKAIEDPTPITVKKPKTPKPTAVEEVKPKALNKKESNQEQEGKASSEKSHQSTKDSTSAVKKAKSAGKHAKGTDAVKSKKTEDVLSLNDDDNFEEEDDDDDDSESESFEEDDQTVALLKGFESEGDEEDAENEGGLEPGQEVPKIPALSKKQMKRIADAGGAEKPGVVYIGRIPHGFYENEMRAYFSQFGKILKLRLSRNRKTGQSKHIAWIQFESASVAEITAKATDSYLLFGHILKVKVVPDEQIPENLFKGANRRFKKVPWGKIEARKLSLAASESTWDKRIEREEKRREEKTKKLKSIGYEFEAPKIKSTKGVAKKSSELQELAPTEESTQDEVLAIESVKAPALEAAKPKKGKKAKASVPVEEVSEEPATALALEISEKPKKKDKKPKAAAVEQDAAPTEIANGEKKLKKNKKPRVSV</sequence>
<dbReference type="Proteomes" id="UP000258309">
    <property type="component" value="Unassembled WGS sequence"/>
</dbReference>